<comment type="caution">
    <text evidence="1">The sequence shown here is derived from an EMBL/GenBank/DDBJ whole genome shotgun (WGS) entry which is preliminary data.</text>
</comment>
<dbReference type="OrthoDB" id="5959126at2"/>
<accession>A0A4Z0W495</accession>
<dbReference type="Gene3D" id="2.180.10.10">
    <property type="entry name" value="RHS repeat-associated core"/>
    <property type="match status" value="1"/>
</dbReference>
<keyword evidence="2" id="KW-1185">Reference proteome</keyword>
<dbReference type="InterPro" id="IPR050708">
    <property type="entry name" value="T6SS_VgrG/RHS"/>
</dbReference>
<organism evidence="1 2">
    <name type="scientific">Natronospirillum operosum</name>
    <dbReference type="NCBI Taxonomy" id="2759953"/>
    <lineage>
        <taxon>Bacteria</taxon>
        <taxon>Pseudomonadati</taxon>
        <taxon>Pseudomonadota</taxon>
        <taxon>Gammaproteobacteria</taxon>
        <taxon>Oceanospirillales</taxon>
        <taxon>Natronospirillaceae</taxon>
        <taxon>Natronospirillum</taxon>
    </lineage>
</organism>
<dbReference type="NCBIfam" id="TIGR03696">
    <property type="entry name" value="Rhs_assc_core"/>
    <property type="match status" value="1"/>
</dbReference>
<evidence type="ECO:0000313" key="1">
    <source>
        <dbReference type="EMBL" id="TGG89387.1"/>
    </source>
</evidence>
<name>A0A4Z0W495_9GAMM</name>
<dbReference type="InterPro" id="IPR022385">
    <property type="entry name" value="Rhs_assc_core"/>
</dbReference>
<evidence type="ECO:0000313" key="2">
    <source>
        <dbReference type="Proteomes" id="UP000297475"/>
    </source>
</evidence>
<dbReference type="PANTHER" id="PTHR32305">
    <property type="match status" value="1"/>
</dbReference>
<dbReference type="EMBL" id="SRMF01000022">
    <property type="protein sequence ID" value="TGG89387.1"/>
    <property type="molecule type" value="Genomic_DNA"/>
</dbReference>
<dbReference type="AlphaFoldDB" id="A0A4Z0W495"/>
<gene>
    <name evidence="1" type="ORF">E4656_20015</name>
</gene>
<dbReference type="Proteomes" id="UP000297475">
    <property type="component" value="Unassembled WGS sequence"/>
</dbReference>
<sequence>MTRTHVGHSPKRHLVPYLYTGQYETNLTGLIHMDARWYSPQQGRWLQPDYYSFSQLALPNSARHQLLGSTTLNTQHLLRDPGQQMRYGYVSGNPLRWVDPMGLCGFWSGVGSAISGTASAVGSAIGSAASAVGSTAGSMASAIGSASATAGSIALDVAGKAWASPMTAVGLAHGGAGYIVGNIGYAMGRVEDRPEISLGHNAVQFHNNPLMVHPETAVTLGNVISYGSEESPENFGVYDDPEVNLGLHEEAHTYQYQVLGVFFLPSYLHQGGIDRNNPYEQAAQEYGKGEGHWWPWSSND</sequence>
<dbReference type="PANTHER" id="PTHR32305:SF15">
    <property type="entry name" value="PROTEIN RHSA-RELATED"/>
    <property type="match status" value="1"/>
</dbReference>
<dbReference type="RefSeq" id="WP_135485097.1">
    <property type="nucleotide sequence ID" value="NZ_SRMF01000022.1"/>
</dbReference>
<evidence type="ECO:0008006" key="3">
    <source>
        <dbReference type="Google" id="ProtNLM"/>
    </source>
</evidence>
<proteinExistence type="predicted"/>
<reference evidence="1 2" key="1">
    <citation type="submission" date="2019-04" db="EMBL/GenBank/DDBJ databases">
        <title>Natronospirillum operosus gen. nov., sp. nov., a haloalkaliphilic satellite isolated from decaying biomass of laboratory culture of cyanobacterium Geitlerinema sp. and proposal of Natronospirillaceae fam. nov. and Saccharospirillaceae fam. nov.</title>
        <authorList>
            <person name="Kevbrin V."/>
            <person name="Boltyanskaya Y."/>
            <person name="Koziaeva V."/>
            <person name="Grouzdev D.S."/>
            <person name="Park M."/>
            <person name="Cho J."/>
        </authorList>
    </citation>
    <scope>NUCLEOTIDE SEQUENCE [LARGE SCALE GENOMIC DNA]</scope>
    <source>
        <strain evidence="1 2">G-116</strain>
    </source>
</reference>
<protein>
    <recommendedName>
        <fullName evidence="3">RHS repeat-associated core domain-containing protein</fullName>
    </recommendedName>
</protein>